<dbReference type="RefSeq" id="WP_002482057.1">
    <property type="nucleotide sequence ID" value="NZ_CAXOKG010000008.1"/>
</dbReference>
<evidence type="ECO:0000313" key="1">
    <source>
        <dbReference type="EMBL" id="SUM81746.1"/>
    </source>
</evidence>
<proteinExistence type="predicted"/>
<accession>A0A380HJM7</accession>
<name>A0A380HJM7_STASA</name>
<protein>
    <submittedName>
        <fullName evidence="1">Uncharacterized protein</fullName>
    </submittedName>
</protein>
<gene>
    <name evidence="1" type="ORF">NCTC7688_00239</name>
</gene>
<sequence>MSEKEIEDHELEQLNKEIEAELNAYDADKEFQKEKKQFLTLTFICKLIIVLLMLMGLVKLFI</sequence>
<dbReference type="GeneID" id="3616169"/>
<organism evidence="1 2">
    <name type="scientific">Staphylococcus saprophyticus</name>
    <dbReference type="NCBI Taxonomy" id="29385"/>
    <lineage>
        <taxon>Bacteria</taxon>
        <taxon>Bacillati</taxon>
        <taxon>Bacillota</taxon>
        <taxon>Bacilli</taxon>
        <taxon>Bacillales</taxon>
        <taxon>Staphylococcaceae</taxon>
        <taxon>Staphylococcus</taxon>
    </lineage>
</organism>
<evidence type="ECO:0000313" key="2">
    <source>
        <dbReference type="Proteomes" id="UP000254707"/>
    </source>
</evidence>
<dbReference type="Proteomes" id="UP000254707">
    <property type="component" value="Unassembled WGS sequence"/>
</dbReference>
<dbReference type="AlphaFoldDB" id="A0A380HJM7"/>
<reference evidence="1 2" key="1">
    <citation type="submission" date="2018-06" db="EMBL/GenBank/DDBJ databases">
        <authorList>
            <consortium name="Pathogen Informatics"/>
            <person name="Doyle S."/>
        </authorList>
    </citation>
    <scope>NUCLEOTIDE SEQUENCE [LARGE SCALE GENOMIC DNA]</scope>
    <source>
        <strain evidence="1 2">NCTC7688</strain>
    </source>
</reference>
<dbReference type="EMBL" id="UHED01000001">
    <property type="protein sequence ID" value="SUM81746.1"/>
    <property type="molecule type" value="Genomic_DNA"/>
</dbReference>